<gene>
    <name evidence="2" type="ORF">J5U23_01164</name>
</gene>
<dbReference type="KEGG" id="sshi:J5U23_01164"/>
<dbReference type="GO" id="GO:0097367">
    <property type="term" value="F:carbohydrate derivative binding"/>
    <property type="evidence" value="ECO:0007669"/>
    <property type="project" value="InterPro"/>
</dbReference>
<dbReference type="PROSITE" id="PS51464">
    <property type="entry name" value="SIS"/>
    <property type="match status" value="1"/>
</dbReference>
<name>A0A8F5BN03_SACSH</name>
<feature type="domain" description="SIS" evidence="1">
    <location>
        <begin position="10"/>
        <end position="144"/>
    </location>
</feature>
<dbReference type="Proteomes" id="UP000694018">
    <property type="component" value="Chromosome"/>
</dbReference>
<dbReference type="OrthoDB" id="34358at2157"/>
<protein>
    <recommendedName>
        <fullName evidence="1">SIS domain-containing protein</fullName>
    </recommendedName>
</protein>
<proteinExistence type="predicted"/>
<evidence type="ECO:0000313" key="2">
    <source>
        <dbReference type="EMBL" id="QXJ28295.1"/>
    </source>
</evidence>
<evidence type="ECO:0000313" key="3">
    <source>
        <dbReference type="Proteomes" id="UP000694018"/>
    </source>
</evidence>
<dbReference type="EMBL" id="CP077717">
    <property type="protein sequence ID" value="QXJ28295.1"/>
    <property type="molecule type" value="Genomic_DNA"/>
</dbReference>
<dbReference type="GeneID" id="65562754"/>
<dbReference type="RefSeq" id="WP_218259892.1">
    <property type="nucleotide sequence ID" value="NZ_CP077717.1"/>
</dbReference>
<organism evidence="2 3">
    <name type="scientific">Saccharolobus shibatae (strain ATCC 51178 / DSM 5389 / JCM 8931 / NBRC 15437 / B12)</name>
    <name type="common">Sulfolobus shibatae</name>
    <dbReference type="NCBI Taxonomy" id="523848"/>
    <lineage>
        <taxon>Archaea</taxon>
        <taxon>Thermoproteota</taxon>
        <taxon>Thermoprotei</taxon>
        <taxon>Sulfolobales</taxon>
        <taxon>Sulfolobaceae</taxon>
        <taxon>Saccharolobus</taxon>
    </lineage>
</organism>
<evidence type="ECO:0000259" key="1">
    <source>
        <dbReference type="PROSITE" id="PS51464"/>
    </source>
</evidence>
<reference evidence="2" key="1">
    <citation type="journal article" date="2021" name="Environ. Microbiol.">
        <title>New insights into the diversity and evolution of the archaeal mobilome from three complete genomes of Saccharolobus shibatae.</title>
        <authorList>
            <person name="Medvedeva S."/>
            <person name="Brandt D."/>
            <person name="Cvirkaite-Krupovic V."/>
            <person name="Liu Y."/>
            <person name="Severinov K."/>
            <person name="Ishino S."/>
            <person name="Ishino Y."/>
            <person name="Prangishvili D."/>
            <person name="Kalinowski J."/>
            <person name="Krupovic M."/>
        </authorList>
    </citation>
    <scope>NUCLEOTIDE SEQUENCE</scope>
    <source>
        <strain evidence="2">B12</strain>
    </source>
</reference>
<dbReference type="GO" id="GO:1901135">
    <property type="term" value="P:carbohydrate derivative metabolic process"/>
    <property type="evidence" value="ECO:0007669"/>
    <property type="project" value="InterPro"/>
</dbReference>
<dbReference type="InterPro" id="IPR001347">
    <property type="entry name" value="SIS_dom"/>
</dbReference>
<dbReference type="AlphaFoldDB" id="A0A8F5BN03"/>
<sequence length="275" mass="31513">MYADLIEREITQDYRVNVDLKLDNAYIVGAGDSFAVALTIESKTNGRFKALDPFEGLFYENLDRPLVIVSASGRPKSNILLARKFKGKTKLYVITANEESQLAKLADYLIPIPYKSSQPLPGTLSFLMSLSAIYSLAGEKEDDIKESDRSLNLTNNPFFIGYKEGYGIAYYAMLKFAEIFGYTTNSERFEQFCHSPIFMTENRQIILFRIGNEREIELINSVDYTDIQFTNCNGAFCNAITLIKSIVNKMRREKWDKIYFLENKKILNVSSKMIY</sequence>
<accession>A0A8F5BN03</accession>